<dbReference type="Proteomes" id="UP000220914">
    <property type="component" value="Unassembled WGS sequence"/>
</dbReference>
<evidence type="ECO:0000313" key="6">
    <source>
        <dbReference type="EMBL" id="PEG38900.1"/>
    </source>
</evidence>
<keyword evidence="2 4" id="KW-0472">Membrane</keyword>
<dbReference type="RefSeq" id="WP_097940248.1">
    <property type="nucleotide sequence ID" value="NZ_BLKS01000001.1"/>
</dbReference>
<keyword evidence="4" id="KW-1133">Transmembrane helix</keyword>
<feature type="compositionally biased region" description="Pro residues" evidence="3">
    <location>
        <begin position="139"/>
        <end position="149"/>
    </location>
</feature>
<organism evidence="6 7">
    <name type="scientific">Mycolicibacterium agri</name>
    <name type="common">Mycobacterium agri</name>
    <dbReference type="NCBI Taxonomy" id="36811"/>
    <lineage>
        <taxon>Bacteria</taxon>
        <taxon>Bacillati</taxon>
        <taxon>Actinomycetota</taxon>
        <taxon>Actinomycetes</taxon>
        <taxon>Mycobacteriales</taxon>
        <taxon>Mycobacteriaceae</taxon>
        <taxon>Mycolicibacterium</taxon>
    </lineage>
</organism>
<dbReference type="PANTHER" id="PTHR37042">
    <property type="entry name" value="OUTER MEMBRANE PROTEIN RV1973"/>
    <property type="match status" value="1"/>
</dbReference>
<comment type="caution">
    <text evidence="6">The sequence shown here is derived from an EMBL/GenBank/DDBJ whole genome shotgun (WGS) entry which is preliminary data.</text>
</comment>
<dbReference type="Proteomes" id="UP000465302">
    <property type="component" value="Unassembled WGS sequence"/>
</dbReference>
<accession>A0A2A7N4X3</accession>
<dbReference type="EMBL" id="BLKS01000001">
    <property type="protein sequence ID" value="GFG53188.1"/>
    <property type="molecule type" value="Genomic_DNA"/>
</dbReference>
<evidence type="ECO:0000256" key="1">
    <source>
        <dbReference type="ARBA" id="ARBA00004370"/>
    </source>
</evidence>
<keyword evidence="7" id="KW-1185">Reference proteome</keyword>
<dbReference type="GO" id="GO:0016020">
    <property type="term" value="C:membrane"/>
    <property type="evidence" value="ECO:0007669"/>
    <property type="project" value="UniProtKB-SubCell"/>
</dbReference>
<evidence type="ECO:0000313" key="5">
    <source>
        <dbReference type="EMBL" id="GFG53188.1"/>
    </source>
</evidence>
<feature type="region of interest" description="Disordered" evidence="3">
    <location>
        <begin position="129"/>
        <end position="153"/>
    </location>
</feature>
<proteinExistence type="predicted"/>
<gene>
    <name evidence="6" type="ORF">CQY20_11690</name>
    <name evidence="5" type="ORF">MAGR_46290</name>
</gene>
<dbReference type="PANTHER" id="PTHR37042:SF4">
    <property type="entry name" value="OUTER MEMBRANE PROTEIN RV1973"/>
    <property type="match status" value="1"/>
</dbReference>
<sequence>MPDDQRADDGAVEADGRVFSAFGVASAALGLLSVAAIVLGLIIWSDHRADAAERRYQTEVLKTAADWTTVLINMNKDDIDASLQKLHDGTVGELNTEFEAALEPYKKVVETLQSRTRGQVDSVAIESIYHPPRNRPDGSPAPEPGPPPGLGELVRRTDTVMVVATSITDNVGGEPKTLRWTMRLDVSDVDGKLLISRLEQLR</sequence>
<evidence type="ECO:0000256" key="3">
    <source>
        <dbReference type="SAM" id="MobiDB-lite"/>
    </source>
</evidence>
<dbReference type="EMBL" id="PDCP01000017">
    <property type="protein sequence ID" value="PEG38900.1"/>
    <property type="molecule type" value="Genomic_DNA"/>
</dbReference>
<evidence type="ECO:0000313" key="8">
    <source>
        <dbReference type="Proteomes" id="UP000465302"/>
    </source>
</evidence>
<evidence type="ECO:0000256" key="4">
    <source>
        <dbReference type="SAM" id="Phobius"/>
    </source>
</evidence>
<dbReference type="AlphaFoldDB" id="A0A2A7N4X3"/>
<feature type="transmembrane region" description="Helical" evidence="4">
    <location>
        <begin position="20"/>
        <end position="44"/>
    </location>
</feature>
<reference evidence="5 8" key="2">
    <citation type="journal article" date="2019" name="Emerg. Microbes Infect.">
        <title>Comprehensive subspecies identification of 175 nontuberculous mycobacteria species based on 7547 genomic profiles.</title>
        <authorList>
            <person name="Matsumoto Y."/>
            <person name="Kinjo T."/>
            <person name="Motooka D."/>
            <person name="Nabeya D."/>
            <person name="Jung N."/>
            <person name="Uechi K."/>
            <person name="Horii T."/>
            <person name="Iida T."/>
            <person name="Fujita J."/>
            <person name="Nakamura S."/>
        </authorList>
    </citation>
    <scope>NUCLEOTIDE SEQUENCE [LARGE SCALE GENOMIC DNA]</scope>
    <source>
        <strain evidence="5 8">JCM 6377</strain>
    </source>
</reference>
<protein>
    <recommendedName>
        <fullName evidence="9">Mammalian cell entry protein</fullName>
    </recommendedName>
</protein>
<evidence type="ECO:0008006" key="9">
    <source>
        <dbReference type="Google" id="ProtNLM"/>
    </source>
</evidence>
<reference evidence="5" key="3">
    <citation type="submission" date="2020-02" db="EMBL/GenBank/DDBJ databases">
        <authorList>
            <person name="Matsumoto Y."/>
            <person name="Motooka D."/>
            <person name="Nakamura S."/>
        </authorList>
    </citation>
    <scope>NUCLEOTIDE SEQUENCE</scope>
    <source>
        <strain evidence="5">JCM 6377</strain>
    </source>
</reference>
<evidence type="ECO:0000256" key="2">
    <source>
        <dbReference type="ARBA" id="ARBA00023136"/>
    </source>
</evidence>
<keyword evidence="4" id="KW-0812">Transmembrane</keyword>
<evidence type="ECO:0000313" key="7">
    <source>
        <dbReference type="Proteomes" id="UP000220914"/>
    </source>
</evidence>
<name>A0A2A7N4X3_MYCAG</name>
<reference evidence="6 7" key="1">
    <citation type="submission" date="2017-10" db="EMBL/GenBank/DDBJ databases">
        <title>The new phylogeny of genus Mycobacterium.</title>
        <authorList>
            <person name="Tortoli E."/>
            <person name="Trovato A."/>
            <person name="Cirillo D.M."/>
        </authorList>
    </citation>
    <scope>NUCLEOTIDE SEQUENCE [LARGE SCALE GENOMIC DNA]</scope>
    <source>
        <strain evidence="6 7">CCUG37673</strain>
    </source>
</reference>
<dbReference type="OrthoDB" id="4761414at2"/>
<comment type="subcellular location">
    <subcellularLocation>
        <location evidence="1">Membrane</location>
    </subcellularLocation>
</comment>